<evidence type="ECO:0000256" key="6">
    <source>
        <dbReference type="ARBA" id="ARBA00022723"/>
    </source>
</evidence>
<evidence type="ECO:0000256" key="8">
    <source>
        <dbReference type="ARBA" id="ARBA00022833"/>
    </source>
</evidence>
<organism evidence="14 15">
    <name type="scientific">Geomobilimonas luticola</name>
    <dbReference type="NCBI Taxonomy" id="1114878"/>
    <lineage>
        <taxon>Bacteria</taxon>
        <taxon>Pseudomonadati</taxon>
        <taxon>Thermodesulfobacteriota</taxon>
        <taxon>Desulfuromonadia</taxon>
        <taxon>Geobacterales</taxon>
        <taxon>Geobacteraceae</taxon>
        <taxon>Geomobilimonas</taxon>
    </lineage>
</organism>
<evidence type="ECO:0000256" key="1">
    <source>
        <dbReference type="ARBA" id="ARBA00004651"/>
    </source>
</evidence>
<evidence type="ECO:0000256" key="7">
    <source>
        <dbReference type="ARBA" id="ARBA00022801"/>
    </source>
</evidence>
<keyword evidence="10 12" id="KW-0482">Metalloprotease</keyword>
<evidence type="ECO:0000313" key="14">
    <source>
        <dbReference type="EMBL" id="MBT0652486.1"/>
    </source>
</evidence>
<evidence type="ECO:0000256" key="10">
    <source>
        <dbReference type="ARBA" id="ARBA00023049"/>
    </source>
</evidence>
<protein>
    <recommendedName>
        <fullName evidence="12">Protease HtpX homolog</fullName>
        <ecNumber evidence="12">3.4.24.-</ecNumber>
    </recommendedName>
</protein>
<evidence type="ECO:0000259" key="13">
    <source>
        <dbReference type="Pfam" id="PF01435"/>
    </source>
</evidence>
<evidence type="ECO:0000256" key="5">
    <source>
        <dbReference type="ARBA" id="ARBA00022692"/>
    </source>
</evidence>
<keyword evidence="8 12" id="KW-0862">Zinc</keyword>
<evidence type="ECO:0000313" key="15">
    <source>
        <dbReference type="Proteomes" id="UP000756860"/>
    </source>
</evidence>
<dbReference type="RefSeq" id="WP_214174428.1">
    <property type="nucleotide sequence ID" value="NZ_JAHCVK010000001.1"/>
</dbReference>
<dbReference type="InterPro" id="IPR001915">
    <property type="entry name" value="Peptidase_M48"/>
</dbReference>
<accession>A0ABS5SD17</accession>
<evidence type="ECO:0000256" key="3">
    <source>
        <dbReference type="ARBA" id="ARBA00022475"/>
    </source>
</evidence>
<keyword evidence="15" id="KW-1185">Reference proteome</keyword>
<dbReference type="EMBL" id="JAHCVK010000001">
    <property type="protein sequence ID" value="MBT0652486.1"/>
    <property type="molecule type" value="Genomic_DNA"/>
</dbReference>
<evidence type="ECO:0000256" key="11">
    <source>
        <dbReference type="ARBA" id="ARBA00023136"/>
    </source>
</evidence>
<dbReference type="Proteomes" id="UP000756860">
    <property type="component" value="Unassembled WGS sequence"/>
</dbReference>
<keyword evidence="4 12" id="KW-0645">Protease</keyword>
<dbReference type="HAMAP" id="MF_00188">
    <property type="entry name" value="Pept_M48_protease_HtpX"/>
    <property type="match status" value="1"/>
</dbReference>
<dbReference type="InterPro" id="IPR050083">
    <property type="entry name" value="HtpX_protease"/>
</dbReference>
<proteinExistence type="inferred from homology"/>
<keyword evidence="6 12" id="KW-0479">Metal-binding</keyword>
<feature type="transmembrane region" description="Helical" evidence="12">
    <location>
        <begin position="30"/>
        <end position="47"/>
    </location>
</feature>
<comment type="caution">
    <text evidence="14">The sequence shown here is derived from an EMBL/GenBank/DDBJ whole genome shotgun (WGS) entry which is preliminary data.</text>
</comment>
<dbReference type="GO" id="GO:0008237">
    <property type="term" value="F:metallopeptidase activity"/>
    <property type="evidence" value="ECO:0007669"/>
    <property type="project" value="UniProtKB-KW"/>
</dbReference>
<feature type="transmembrane region" description="Helical" evidence="12">
    <location>
        <begin position="7"/>
        <end position="24"/>
    </location>
</feature>
<sequence>MNRLKTTLLLSLLTVMMVMMGSAIGGKTGMVFAFFMAAAMNFFSYWFSDKIVLRMYGAQEIGEHDHPAFYGMVRRLAQRAGLPMPKVYIIPDQSPNAFATGRNPQHAAVAATEGILRILSPEELEGVMAHELAHVQNRDILVGTIAATFAGAISMIGNMLQWGAMLGAGRSDDEEGGGGLIGSLVMAIVAPIAAMLIQMAVSRSREYLADETGARICGRPLALANALRKLHNASQMIPMQAAQPATAHMFIVNPLTGGSLMSLFSTHPPMEERISRLENLATGLR</sequence>
<evidence type="ECO:0000256" key="9">
    <source>
        <dbReference type="ARBA" id="ARBA00022989"/>
    </source>
</evidence>
<feature type="binding site" evidence="12">
    <location>
        <position position="134"/>
    </location>
    <ligand>
        <name>Zn(2+)</name>
        <dbReference type="ChEBI" id="CHEBI:29105"/>
        <note>catalytic</note>
    </ligand>
</feature>
<dbReference type="Gene3D" id="3.30.2010.10">
    <property type="entry name" value="Metalloproteases ('zincins'), catalytic domain"/>
    <property type="match status" value="1"/>
</dbReference>
<dbReference type="NCBIfam" id="NF002826">
    <property type="entry name" value="PRK03001.1"/>
    <property type="match status" value="1"/>
</dbReference>
<feature type="active site" evidence="12">
    <location>
        <position position="131"/>
    </location>
</feature>
<evidence type="ECO:0000256" key="12">
    <source>
        <dbReference type="HAMAP-Rule" id="MF_00188"/>
    </source>
</evidence>
<keyword evidence="7 12" id="KW-0378">Hydrolase</keyword>
<feature type="binding site" evidence="12">
    <location>
        <position position="206"/>
    </location>
    <ligand>
        <name>Zn(2+)</name>
        <dbReference type="ChEBI" id="CHEBI:29105"/>
        <note>catalytic</note>
    </ligand>
</feature>
<feature type="transmembrane region" description="Helical" evidence="12">
    <location>
        <begin position="140"/>
        <end position="160"/>
    </location>
</feature>
<evidence type="ECO:0000256" key="2">
    <source>
        <dbReference type="ARBA" id="ARBA00009779"/>
    </source>
</evidence>
<keyword evidence="5 12" id="KW-0812">Transmembrane</keyword>
<name>A0ABS5SD17_9BACT</name>
<keyword evidence="11 12" id="KW-0472">Membrane</keyword>
<reference evidence="14 15" key="1">
    <citation type="submission" date="2021-05" db="EMBL/GenBank/DDBJ databases">
        <title>The draft genome of Geobacter luticola JCM 17780.</title>
        <authorList>
            <person name="Xu Z."/>
            <person name="Masuda Y."/>
            <person name="Itoh H."/>
            <person name="Senoo K."/>
        </authorList>
    </citation>
    <scope>NUCLEOTIDE SEQUENCE [LARGE SCALE GENOMIC DNA]</scope>
    <source>
        <strain evidence="14 15">JCM 17780</strain>
    </source>
</reference>
<dbReference type="EC" id="3.4.24.-" evidence="12"/>
<comment type="cofactor">
    <cofactor evidence="12">
        <name>Zn(2+)</name>
        <dbReference type="ChEBI" id="CHEBI:29105"/>
    </cofactor>
    <text evidence="12">Binds 1 zinc ion per subunit.</text>
</comment>
<dbReference type="PANTHER" id="PTHR43221:SF1">
    <property type="entry name" value="PROTEASE HTPX"/>
    <property type="match status" value="1"/>
</dbReference>
<dbReference type="InterPro" id="IPR022919">
    <property type="entry name" value="Pept_M48_protease_HtpX"/>
</dbReference>
<feature type="domain" description="Peptidase M48" evidence="13">
    <location>
        <begin position="72"/>
        <end position="280"/>
    </location>
</feature>
<evidence type="ECO:0000256" key="4">
    <source>
        <dbReference type="ARBA" id="ARBA00022670"/>
    </source>
</evidence>
<keyword evidence="3 12" id="KW-1003">Cell membrane</keyword>
<dbReference type="Pfam" id="PF01435">
    <property type="entry name" value="Peptidase_M48"/>
    <property type="match status" value="1"/>
</dbReference>
<dbReference type="CDD" id="cd07336">
    <property type="entry name" value="M48B_HtpX_like"/>
    <property type="match status" value="1"/>
</dbReference>
<gene>
    <name evidence="12 14" type="primary">htpX</name>
    <name evidence="14" type="ORF">KI810_05425</name>
</gene>
<dbReference type="PANTHER" id="PTHR43221">
    <property type="entry name" value="PROTEASE HTPX"/>
    <property type="match status" value="1"/>
</dbReference>
<comment type="similarity">
    <text evidence="2 12">Belongs to the peptidase M48B family.</text>
</comment>
<keyword evidence="9 12" id="KW-1133">Transmembrane helix</keyword>
<feature type="transmembrane region" description="Helical" evidence="12">
    <location>
        <begin position="180"/>
        <end position="201"/>
    </location>
</feature>
<comment type="subcellular location">
    <subcellularLocation>
        <location evidence="1 12">Cell membrane</location>
        <topology evidence="1 12">Multi-pass membrane protein</topology>
    </subcellularLocation>
</comment>
<feature type="binding site" evidence="12">
    <location>
        <position position="130"/>
    </location>
    <ligand>
        <name>Zn(2+)</name>
        <dbReference type="ChEBI" id="CHEBI:29105"/>
        <note>catalytic</note>
    </ligand>
</feature>